<evidence type="ECO:0000256" key="1">
    <source>
        <dbReference type="SAM" id="MobiDB-lite"/>
    </source>
</evidence>
<feature type="compositionally biased region" description="Gly residues" evidence="1">
    <location>
        <begin position="89"/>
        <end position="119"/>
    </location>
</feature>
<dbReference type="AlphaFoldDB" id="A0A543IEH9"/>
<name>A0A543IEH9_9ACTN</name>
<accession>A0A543IEH9</accession>
<evidence type="ECO:0000256" key="2">
    <source>
        <dbReference type="SAM" id="Phobius"/>
    </source>
</evidence>
<keyword evidence="2" id="KW-0812">Transmembrane</keyword>
<evidence type="ECO:0000313" key="4">
    <source>
        <dbReference type="Proteomes" id="UP000316706"/>
    </source>
</evidence>
<protein>
    <submittedName>
        <fullName evidence="3">Uncharacterized protein</fullName>
    </submittedName>
</protein>
<feature type="compositionally biased region" description="Low complexity" evidence="1">
    <location>
        <begin position="50"/>
        <end position="76"/>
    </location>
</feature>
<comment type="caution">
    <text evidence="3">The sequence shown here is derived from an EMBL/GenBank/DDBJ whole genome shotgun (WGS) entry which is preliminary data.</text>
</comment>
<keyword evidence="4" id="KW-1185">Reference proteome</keyword>
<dbReference type="EMBL" id="VFPO01000001">
    <property type="protein sequence ID" value="TQM68920.1"/>
    <property type="molecule type" value="Genomic_DNA"/>
</dbReference>
<keyword evidence="2" id="KW-1133">Transmembrane helix</keyword>
<evidence type="ECO:0000313" key="3">
    <source>
        <dbReference type="EMBL" id="TQM68920.1"/>
    </source>
</evidence>
<dbReference type="Proteomes" id="UP000316706">
    <property type="component" value="Unassembled WGS sequence"/>
</dbReference>
<gene>
    <name evidence="3" type="ORF">FHX41_2596</name>
</gene>
<feature type="compositionally biased region" description="Pro residues" evidence="1">
    <location>
        <begin position="77"/>
        <end position="87"/>
    </location>
</feature>
<feature type="transmembrane region" description="Helical" evidence="2">
    <location>
        <begin position="12"/>
        <end position="39"/>
    </location>
</feature>
<dbReference type="OrthoDB" id="3477965at2"/>
<dbReference type="RefSeq" id="WP_141968681.1">
    <property type="nucleotide sequence ID" value="NZ_VFPO01000001.1"/>
</dbReference>
<sequence length="206" mass="20260">MRFRRRTRGRGSVLAWVAGYTGTTVLVAAAVVVLLLPLIDDGRAGGTAGARGSPSPAGTAPGAPAGVPGDPVLPGAPTGPAPQPPDGGEPAGGDPSGGQGPAGRGGGPPIPTRGGGGGGDWCPEGTAFYRAADRGVDVVIVAASSGAIRAELILRGGEPKSQQTTVPGGRPHTFHFAGVSPQMIERVKVTTVTVGVSMQTCYARAA</sequence>
<keyword evidence="2" id="KW-0472">Membrane</keyword>
<proteinExistence type="predicted"/>
<feature type="region of interest" description="Disordered" evidence="1">
    <location>
        <begin position="46"/>
        <end position="119"/>
    </location>
</feature>
<organism evidence="3 4">
    <name type="scientific">Actinomadura hallensis</name>
    <dbReference type="NCBI Taxonomy" id="337895"/>
    <lineage>
        <taxon>Bacteria</taxon>
        <taxon>Bacillati</taxon>
        <taxon>Actinomycetota</taxon>
        <taxon>Actinomycetes</taxon>
        <taxon>Streptosporangiales</taxon>
        <taxon>Thermomonosporaceae</taxon>
        <taxon>Actinomadura</taxon>
    </lineage>
</organism>
<reference evidence="3 4" key="1">
    <citation type="submission" date="2019-06" db="EMBL/GenBank/DDBJ databases">
        <title>Sequencing the genomes of 1000 actinobacteria strains.</title>
        <authorList>
            <person name="Klenk H.-P."/>
        </authorList>
    </citation>
    <scope>NUCLEOTIDE SEQUENCE [LARGE SCALE GENOMIC DNA]</scope>
    <source>
        <strain evidence="3 4">DSM 45043</strain>
    </source>
</reference>